<keyword evidence="3" id="KW-1185">Reference proteome</keyword>
<dbReference type="Proteomes" id="UP000785679">
    <property type="component" value="Unassembled WGS sequence"/>
</dbReference>
<reference evidence="2" key="1">
    <citation type="submission" date="2019-06" db="EMBL/GenBank/DDBJ databases">
        <authorList>
            <person name="Zheng W."/>
        </authorList>
    </citation>
    <scope>NUCLEOTIDE SEQUENCE</scope>
    <source>
        <strain evidence="2">QDHG01</strain>
    </source>
</reference>
<dbReference type="PANTHER" id="PTHR11315:SF0">
    <property type="entry name" value="FOLATE GAMMA-GLUTAMYL HYDROLASE"/>
    <property type="match status" value="1"/>
</dbReference>
<dbReference type="GO" id="GO:0034722">
    <property type="term" value="F:gamma-glutamyl-peptidase activity"/>
    <property type="evidence" value="ECO:0007669"/>
    <property type="project" value="TreeGrafter"/>
</dbReference>
<dbReference type="GO" id="GO:0005773">
    <property type="term" value="C:vacuole"/>
    <property type="evidence" value="ECO:0007669"/>
    <property type="project" value="TreeGrafter"/>
</dbReference>
<dbReference type="InterPro" id="IPR015527">
    <property type="entry name" value="Pept_C26_g-glut_hydrolase"/>
</dbReference>
<evidence type="ECO:0000256" key="1">
    <source>
        <dbReference type="PROSITE-ProRule" id="PRU00607"/>
    </source>
</evidence>
<name>A0A8J8N9P9_HALGN</name>
<evidence type="ECO:0000313" key="2">
    <source>
        <dbReference type="EMBL" id="TNV70957.1"/>
    </source>
</evidence>
<dbReference type="InterPro" id="IPR029062">
    <property type="entry name" value="Class_I_gatase-like"/>
</dbReference>
<dbReference type="PANTHER" id="PTHR11315">
    <property type="entry name" value="PROTEASE FAMILY C26 GAMMA-GLUTAMYL HYDROLASE"/>
    <property type="match status" value="1"/>
</dbReference>
<protein>
    <recommendedName>
        <fullName evidence="4">Folate gamma-glutamyl hydrolase</fullName>
    </recommendedName>
</protein>
<dbReference type="Gene3D" id="3.40.50.880">
    <property type="match status" value="1"/>
</dbReference>
<dbReference type="GO" id="GO:0046900">
    <property type="term" value="P:tetrahydrofolylpolyglutamate metabolic process"/>
    <property type="evidence" value="ECO:0007669"/>
    <property type="project" value="TreeGrafter"/>
</dbReference>
<sequence length="391" mass="43766">MKQAQNRNVVRLLLTFTIAGYCSGAVNLLGLELPNVDLIEDKRGVSMPFTHESPSSLFGCNDELVTEAHPCHHKNLKLKATHAGREQTQVPIYGILTQPYESDDFDTPNEYGEYALVETPLNGTYIKMSHVKYLEQGGARIVPVSYKLDVNELNSLLSQLNGIYIPGDSADALTNERYLSSIKSILLWAQSHNVADHFPLVAVGYGYLGLMMQAIKSEYTIQAVPAERYFSNEQINLRLAPELTYTFDGYNLTQLEDLLNQVTFLHELIYSIPLDRFLSESLLSSVFVPIATIHEEKRDQEGEFVALVEGSHFPFFGSALSLDKIQFNEESGLGVDQSKAAVKLAQRIANLFVDEARLSSNKFTQARDEYKAVIQNYDAKVVEGGAEMYLF</sequence>
<comment type="caution">
    <text evidence="2">The sequence shown here is derived from an EMBL/GenBank/DDBJ whole genome shotgun (WGS) entry which is preliminary data.</text>
</comment>
<dbReference type="OrthoDB" id="64220at2759"/>
<accession>A0A8J8N9P9</accession>
<proteinExistence type="predicted"/>
<dbReference type="SUPFAM" id="SSF52317">
    <property type="entry name" value="Class I glutamine amidotransferase-like"/>
    <property type="match status" value="1"/>
</dbReference>
<gene>
    <name evidence="2" type="ORF">FGO68_gene13978</name>
</gene>
<dbReference type="PROSITE" id="PS51275">
    <property type="entry name" value="PEPTIDASE_C26_GGH"/>
    <property type="match status" value="1"/>
</dbReference>
<organism evidence="2 3">
    <name type="scientific">Halteria grandinella</name>
    <dbReference type="NCBI Taxonomy" id="5974"/>
    <lineage>
        <taxon>Eukaryota</taxon>
        <taxon>Sar</taxon>
        <taxon>Alveolata</taxon>
        <taxon>Ciliophora</taxon>
        <taxon>Intramacronucleata</taxon>
        <taxon>Spirotrichea</taxon>
        <taxon>Stichotrichia</taxon>
        <taxon>Sporadotrichida</taxon>
        <taxon>Halteriidae</taxon>
        <taxon>Halteria</taxon>
    </lineage>
</organism>
<comment type="caution">
    <text evidence="1">Lacks conserved residue(s) required for the propagation of feature annotation.</text>
</comment>
<evidence type="ECO:0000313" key="3">
    <source>
        <dbReference type="Proteomes" id="UP000785679"/>
    </source>
</evidence>
<dbReference type="AlphaFoldDB" id="A0A8J8N9P9"/>
<evidence type="ECO:0008006" key="4">
    <source>
        <dbReference type="Google" id="ProtNLM"/>
    </source>
</evidence>
<dbReference type="EMBL" id="RRYP01031457">
    <property type="protein sequence ID" value="TNV70957.1"/>
    <property type="molecule type" value="Genomic_DNA"/>
</dbReference>